<dbReference type="Gene3D" id="1.20.1380.10">
    <property type="entry name" value="Replication modulator SeqA, C-terminal DNA-binding domain"/>
    <property type="match status" value="1"/>
</dbReference>
<evidence type="ECO:0000259" key="6">
    <source>
        <dbReference type="Pfam" id="PF17206"/>
    </source>
</evidence>
<evidence type="ECO:0000313" key="8">
    <source>
        <dbReference type="Proteomes" id="UP000053718"/>
    </source>
</evidence>
<dbReference type="GO" id="GO:0005737">
    <property type="term" value="C:cytoplasm"/>
    <property type="evidence" value="ECO:0007669"/>
    <property type="project" value="UniProtKB-SubCell"/>
</dbReference>
<keyword evidence="2 4" id="KW-0236">DNA replication inhibitor</keyword>
<dbReference type="NCBIfam" id="NF008389">
    <property type="entry name" value="PRK11187.1"/>
    <property type="match status" value="1"/>
</dbReference>
<organism evidence="7 8">
    <name type="scientific">Pseudidiomarina atlantica</name>
    <dbReference type="NCBI Taxonomy" id="1517416"/>
    <lineage>
        <taxon>Bacteria</taxon>
        <taxon>Pseudomonadati</taxon>
        <taxon>Pseudomonadota</taxon>
        <taxon>Gammaproteobacteria</taxon>
        <taxon>Alteromonadales</taxon>
        <taxon>Idiomarinaceae</taxon>
        <taxon>Pseudidiomarina</taxon>
    </lineage>
</organism>
<evidence type="ECO:0000256" key="3">
    <source>
        <dbReference type="ARBA" id="ARBA00023125"/>
    </source>
</evidence>
<dbReference type="Gene3D" id="1.10.1220.10">
    <property type="entry name" value="Met repressor-like"/>
    <property type="match status" value="1"/>
</dbReference>
<dbReference type="Pfam" id="PF17206">
    <property type="entry name" value="SeqA_N"/>
    <property type="match status" value="1"/>
</dbReference>
<sequence>MSKRIEIDDELYRYIASHTQHIGESASSILRRLLQLETSVADAAAEPPLNSAAAEPEVGTRVHNRTIFDSMTSADLAGQRSVVARFLYILSMLHKCHPHMFAKVLQISGRDRQYFSRSAAELEASGTSTNPKQIPDSDFYVVTNNNTTRKKSMLTQVALELGYDEAQAEKIRDFL</sequence>
<comment type="similarity">
    <text evidence="4">Belongs to the SeqA family.</text>
</comment>
<dbReference type="EMBL" id="JPIN01000001">
    <property type="protein sequence ID" value="KFZ29970.1"/>
    <property type="molecule type" value="Genomic_DNA"/>
</dbReference>
<keyword evidence="1 4" id="KW-0963">Cytoplasm</keyword>
<evidence type="ECO:0000256" key="1">
    <source>
        <dbReference type="ARBA" id="ARBA00022490"/>
    </source>
</evidence>
<dbReference type="SUPFAM" id="SSF82808">
    <property type="entry name" value="Replication modulator SeqA, C-terminal DNA-binding domain"/>
    <property type="match status" value="1"/>
</dbReference>
<keyword evidence="8" id="KW-1185">Reference proteome</keyword>
<name>A0A094IQK4_9GAMM</name>
<dbReference type="GO" id="GO:0032297">
    <property type="term" value="P:negative regulation of DNA-templated DNA replication initiation"/>
    <property type="evidence" value="ECO:0007669"/>
    <property type="project" value="InterPro"/>
</dbReference>
<proteinExistence type="inferred from homology"/>
<dbReference type="InterPro" id="IPR026577">
    <property type="entry name" value="SeqA_DNA-bd_C"/>
</dbReference>
<reference evidence="7 8" key="1">
    <citation type="submission" date="2014-06" db="EMBL/GenBank/DDBJ databases">
        <title>Draft genome sequence of Idiomarina sp. MCCC 1A10513.</title>
        <authorList>
            <person name="Du J."/>
            <person name="Lai Q."/>
            <person name="Shao Z."/>
        </authorList>
    </citation>
    <scope>NUCLEOTIDE SEQUENCE [LARGE SCALE GENOMIC DNA]</scope>
    <source>
        <strain evidence="7 8">MCCC 1A10513</strain>
    </source>
</reference>
<accession>A0A094IQK4</accession>
<dbReference type="GO" id="GO:0006355">
    <property type="term" value="P:regulation of DNA-templated transcription"/>
    <property type="evidence" value="ECO:0007669"/>
    <property type="project" value="InterPro"/>
</dbReference>
<dbReference type="InterPro" id="IPR005621">
    <property type="entry name" value="SeqA"/>
</dbReference>
<feature type="domain" description="Replication modulator SeqA C-terminal DNA-binding" evidence="5">
    <location>
        <begin position="70"/>
        <end position="173"/>
    </location>
</feature>
<dbReference type="eggNOG" id="COG3057">
    <property type="taxonomic scope" value="Bacteria"/>
</dbReference>
<keyword evidence="3 4" id="KW-0238">DNA-binding</keyword>
<keyword evidence="7" id="KW-0378">Hydrolase</keyword>
<dbReference type="InterPro" id="IPR013321">
    <property type="entry name" value="Arc_rbn_hlx_hlx"/>
</dbReference>
<dbReference type="AlphaFoldDB" id="A0A094IQK4"/>
<dbReference type="Pfam" id="PF03925">
    <property type="entry name" value="SeqA"/>
    <property type="match status" value="1"/>
</dbReference>
<dbReference type="GO" id="GO:0003677">
    <property type="term" value="F:DNA binding"/>
    <property type="evidence" value="ECO:0007669"/>
    <property type="project" value="UniProtKB-KW"/>
</dbReference>
<dbReference type="InterPro" id="IPR010985">
    <property type="entry name" value="Ribbon_hlx_hlx"/>
</dbReference>
<dbReference type="OrthoDB" id="5591069at2"/>
<dbReference type="GO" id="GO:0016787">
    <property type="term" value="F:hydrolase activity"/>
    <property type="evidence" value="ECO:0007669"/>
    <property type="project" value="UniProtKB-KW"/>
</dbReference>
<comment type="subcellular location">
    <subcellularLocation>
        <location evidence="4">Cytoplasm</location>
    </subcellularLocation>
</comment>
<comment type="function">
    <text evidence="4">Negative regulator of replication initiation, which contributes to regulation of DNA replication and ensures that replication initiation occurs exactly once per chromosome per cell cycle. Binds to pairs of hemimethylated GATC sequences in the oriC region, thus preventing assembly of replication proteins and re-initiation at newly replicated origins. Repression is relieved when the region becomes fully methylated.</text>
</comment>
<protein>
    <recommendedName>
        <fullName evidence="4">Negative modulator of initiation of replication</fullName>
    </recommendedName>
</protein>
<dbReference type="STRING" id="1517416.IDAT_02490"/>
<dbReference type="PIRSF" id="PIRSF019401">
    <property type="entry name" value="SeqA"/>
    <property type="match status" value="1"/>
</dbReference>
<dbReference type="SUPFAM" id="SSF47598">
    <property type="entry name" value="Ribbon-helix-helix"/>
    <property type="match status" value="1"/>
</dbReference>
<dbReference type="Proteomes" id="UP000053718">
    <property type="component" value="Unassembled WGS sequence"/>
</dbReference>
<dbReference type="InterPro" id="IPR036835">
    <property type="entry name" value="SeqA_DNA-bd_C_sf"/>
</dbReference>
<evidence type="ECO:0000313" key="7">
    <source>
        <dbReference type="EMBL" id="KFZ29970.1"/>
    </source>
</evidence>
<gene>
    <name evidence="7" type="ORF">IDAT_02490</name>
</gene>
<dbReference type="InterPro" id="IPR033761">
    <property type="entry name" value="SeqA_N"/>
</dbReference>
<dbReference type="RefSeq" id="WP_034729980.1">
    <property type="nucleotide sequence ID" value="NZ_JPIN01000001.1"/>
</dbReference>
<evidence type="ECO:0000256" key="2">
    <source>
        <dbReference type="ARBA" id="ARBA00022880"/>
    </source>
</evidence>
<evidence type="ECO:0000256" key="4">
    <source>
        <dbReference type="PIRNR" id="PIRNR019401"/>
    </source>
</evidence>
<feature type="domain" description="Negative modulator of initiation of replication SeqA N-terminal" evidence="6">
    <location>
        <begin position="3"/>
        <end position="36"/>
    </location>
</feature>
<evidence type="ECO:0000259" key="5">
    <source>
        <dbReference type="Pfam" id="PF03925"/>
    </source>
</evidence>
<comment type="caution">
    <text evidence="7">The sequence shown here is derived from an EMBL/GenBank/DDBJ whole genome shotgun (WGS) entry which is preliminary data.</text>
</comment>